<proteinExistence type="predicted"/>
<dbReference type="EMBL" id="BOMI01000067">
    <property type="protein sequence ID" value="GID74977.1"/>
    <property type="molecule type" value="Genomic_DNA"/>
</dbReference>
<evidence type="ECO:0000313" key="2">
    <source>
        <dbReference type="Proteomes" id="UP000609879"/>
    </source>
</evidence>
<protein>
    <submittedName>
        <fullName evidence="1">Uncharacterized protein</fullName>
    </submittedName>
</protein>
<dbReference type="RefSeq" id="WP_203764365.1">
    <property type="nucleotide sequence ID" value="NZ_BAAABO010000036.1"/>
</dbReference>
<name>A0ABQ3Y4T0_9ACTN</name>
<accession>A0ABQ3Y4T0</accession>
<gene>
    <name evidence="1" type="ORF">Ade02nite_36180</name>
</gene>
<reference evidence="1 2" key="1">
    <citation type="submission" date="2021-01" db="EMBL/GenBank/DDBJ databases">
        <title>Whole genome shotgun sequence of Actinoplanes deccanensis NBRC 13994.</title>
        <authorList>
            <person name="Komaki H."/>
            <person name="Tamura T."/>
        </authorList>
    </citation>
    <scope>NUCLEOTIDE SEQUENCE [LARGE SCALE GENOMIC DNA]</scope>
    <source>
        <strain evidence="1 2">NBRC 13994</strain>
    </source>
</reference>
<evidence type="ECO:0000313" key="1">
    <source>
        <dbReference type="EMBL" id="GID74977.1"/>
    </source>
</evidence>
<organism evidence="1 2">
    <name type="scientific">Paractinoplanes deccanensis</name>
    <dbReference type="NCBI Taxonomy" id="113561"/>
    <lineage>
        <taxon>Bacteria</taxon>
        <taxon>Bacillati</taxon>
        <taxon>Actinomycetota</taxon>
        <taxon>Actinomycetes</taxon>
        <taxon>Micromonosporales</taxon>
        <taxon>Micromonosporaceae</taxon>
        <taxon>Paractinoplanes</taxon>
    </lineage>
</organism>
<comment type="caution">
    <text evidence="1">The sequence shown here is derived from an EMBL/GenBank/DDBJ whole genome shotgun (WGS) entry which is preliminary data.</text>
</comment>
<sequence length="115" mass="12721">MTSVKQERVDKVVRRVSGAERTFAARHTAYAAPIRASLGKLRDELERAHDKCDLAGEREWATYMASLDQGLAELDVEVGRAAEGRDTRSVEQVLAHHTSALAEAGWRLQFSLGKS</sequence>
<dbReference type="Proteomes" id="UP000609879">
    <property type="component" value="Unassembled WGS sequence"/>
</dbReference>
<keyword evidence="2" id="KW-1185">Reference proteome</keyword>